<evidence type="ECO:0000256" key="1">
    <source>
        <dbReference type="SAM" id="MobiDB-lite"/>
    </source>
</evidence>
<organism evidence="3 4">
    <name type="scientific">Faunimonas pinastri</name>
    <dbReference type="NCBI Taxonomy" id="1855383"/>
    <lineage>
        <taxon>Bacteria</taxon>
        <taxon>Pseudomonadati</taxon>
        <taxon>Pseudomonadota</taxon>
        <taxon>Alphaproteobacteria</taxon>
        <taxon>Hyphomicrobiales</taxon>
        <taxon>Afifellaceae</taxon>
        <taxon>Faunimonas</taxon>
    </lineage>
</organism>
<keyword evidence="2" id="KW-0732">Signal</keyword>
<evidence type="ECO:0000313" key="4">
    <source>
        <dbReference type="Proteomes" id="UP000199647"/>
    </source>
</evidence>
<proteinExistence type="predicted"/>
<evidence type="ECO:0000313" key="3">
    <source>
        <dbReference type="EMBL" id="SEP99694.1"/>
    </source>
</evidence>
<feature type="region of interest" description="Disordered" evidence="1">
    <location>
        <begin position="25"/>
        <end position="89"/>
    </location>
</feature>
<feature type="compositionally biased region" description="Polar residues" evidence="1">
    <location>
        <begin position="74"/>
        <end position="89"/>
    </location>
</feature>
<dbReference type="EMBL" id="FOFG01000002">
    <property type="protein sequence ID" value="SEP99694.1"/>
    <property type="molecule type" value="Genomic_DNA"/>
</dbReference>
<protein>
    <submittedName>
        <fullName evidence="3">Uncharacterized protein</fullName>
    </submittedName>
</protein>
<feature type="chain" id="PRO_5011726531" evidence="2">
    <location>
        <begin position="27"/>
        <end position="89"/>
    </location>
</feature>
<sequence>MKIKAGLLAMIAAGALSASLPAVAFAQSSSTTTITTDQPPPPPPPPPPGPDADAPPPPPPPGDEGCSTEKTTKSDMSGTETKTKTNCPD</sequence>
<dbReference type="AlphaFoldDB" id="A0A1H9CEW4"/>
<gene>
    <name evidence="3" type="ORF">SAMN05216548_102133</name>
</gene>
<name>A0A1H9CEW4_9HYPH</name>
<reference evidence="3 4" key="1">
    <citation type="submission" date="2016-10" db="EMBL/GenBank/DDBJ databases">
        <authorList>
            <person name="de Groot N.N."/>
        </authorList>
    </citation>
    <scope>NUCLEOTIDE SEQUENCE [LARGE SCALE GENOMIC DNA]</scope>
    <source>
        <strain evidence="3 4">A52C2</strain>
    </source>
</reference>
<accession>A0A1H9CEW4</accession>
<feature type="signal peptide" evidence="2">
    <location>
        <begin position="1"/>
        <end position="26"/>
    </location>
</feature>
<dbReference type="Proteomes" id="UP000199647">
    <property type="component" value="Unassembled WGS sequence"/>
</dbReference>
<feature type="compositionally biased region" description="Pro residues" evidence="1">
    <location>
        <begin position="38"/>
        <end position="62"/>
    </location>
</feature>
<keyword evidence="4" id="KW-1185">Reference proteome</keyword>
<dbReference type="RefSeq" id="WP_092495310.1">
    <property type="nucleotide sequence ID" value="NZ_FOFG01000002.1"/>
</dbReference>
<evidence type="ECO:0000256" key="2">
    <source>
        <dbReference type="SAM" id="SignalP"/>
    </source>
</evidence>